<organism evidence="1 2">
    <name type="scientific">Niastella koreensis</name>
    <dbReference type="NCBI Taxonomy" id="354356"/>
    <lineage>
        <taxon>Bacteria</taxon>
        <taxon>Pseudomonadati</taxon>
        <taxon>Bacteroidota</taxon>
        <taxon>Chitinophagia</taxon>
        <taxon>Chitinophagales</taxon>
        <taxon>Chitinophagaceae</taxon>
        <taxon>Niastella</taxon>
    </lineage>
</organism>
<accession>A0ABX3NYT7</accession>
<proteinExistence type="predicted"/>
<keyword evidence="2" id="KW-1185">Reference proteome</keyword>
<dbReference type="InterPro" id="IPR000014">
    <property type="entry name" value="PAS"/>
</dbReference>
<dbReference type="InterPro" id="IPR035965">
    <property type="entry name" value="PAS-like_dom_sf"/>
</dbReference>
<dbReference type="CDD" id="cd00130">
    <property type="entry name" value="PAS"/>
    <property type="match status" value="1"/>
</dbReference>
<dbReference type="SUPFAM" id="SSF55785">
    <property type="entry name" value="PYP-like sensor domain (PAS domain)"/>
    <property type="match status" value="1"/>
</dbReference>
<protein>
    <submittedName>
        <fullName evidence="1">Uncharacterized protein</fullName>
    </submittedName>
</protein>
<dbReference type="EMBL" id="LWBO01000013">
    <property type="protein sequence ID" value="OQP47682.1"/>
    <property type="molecule type" value="Genomic_DNA"/>
</dbReference>
<name>A0ABX3NYT7_9BACT</name>
<gene>
    <name evidence="1" type="ORF">A4D02_30630</name>
</gene>
<evidence type="ECO:0000313" key="1">
    <source>
        <dbReference type="EMBL" id="OQP47682.1"/>
    </source>
</evidence>
<reference evidence="1 2" key="1">
    <citation type="submission" date="2016-04" db="EMBL/GenBank/DDBJ databases">
        <authorList>
            <person name="Chen L."/>
            <person name="Zhuang W."/>
            <person name="Wang G."/>
        </authorList>
    </citation>
    <scope>NUCLEOTIDE SEQUENCE [LARGE SCALE GENOMIC DNA]</scope>
    <source>
        <strain evidence="2">GR20</strain>
    </source>
</reference>
<dbReference type="RefSeq" id="WP_014217414.1">
    <property type="nucleotide sequence ID" value="NZ_LWBO01000013.1"/>
</dbReference>
<comment type="caution">
    <text evidence="1">The sequence shown here is derived from an EMBL/GenBank/DDBJ whole genome shotgun (WGS) entry which is preliminary data.</text>
</comment>
<evidence type="ECO:0000313" key="2">
    <source>
        <dbReference type="Proteomes" id="UP000192277"/>
    </source>
</evidence>
<dbReference type="Proteomes" id="UP000192277">
    <property type="component" value="Unassembled WGS sequence"/>
</dbReference>
<sequence length="77" mass="8121">MENDFPNQSTSQLLIQLVGEAAKFTDPGFAITACNAAASALFVYNQQDIPGQSISFLVPTSLKTNSLPVPDEGEGFG</sequence>
<dbReference type="Gene3D" id="3.30.450.20">
    <property type="entry name" value="PAS domain"/>
    <property type="match status" value="1"/>
</dbReference>